<sequence>MTSTDNGYENVDSVIDDIRQEFLFGTVDDEGVKQFLTITQLAEKYNVSYNTLRQKYSAPEKWREEREDLKKKIQEKVNDKKTDHEAEKIVQIDSVYENAFSKLRKLTVNSIDSKIAEKVQSYELINFANTLITCYEGEKVAHGESLDQDNSSGWDALAKAFEEPPDSENEKE</sequence>
<evidence type="ECO:0000313" key="2">
    <source>
        <dbReference type="EMBL" id="OQD58715.1"/>
    </source>
</evidence>
<evidence type="ECO:0000313" key="3">
    <source>
        <dbReference type="Proteomes" id="UP000191661"/>
    </source>
</evidence>
<dbReference type="EMBL" id="JXMW01000010">
    <property type="protein sequence ID" value="OQD58715.1"/>
    <property type="molecule type" value="Genomic_DNA"/>
</dbReference>
<name>A0A1V6N227_METAZ</name>
<dbReference type="Proteomes" id="UP000191661">
    <property type="component" value="Unassembled WGS sequence"/>
</dbReference>
<keyword evidence="3" id="KW-1185">Reference proteome</keyword>
<feature type="compositionally biased region" description="Acidic residues" evidence="1">
    <location>
        <begin position="163"/>
        <end position="172"/>
    </location>
</feature>
<accession>A0A1V6N227</accession>
<proteinExistence type="predicted"/>
<dbReference type="RefSeq" id="WP_080460414.1">
    <property type="nucleotide sequence ID" value="NZ_BBET01000002.1"/>
</dbReference>
<protein>
    <submittedName>
        <fullName evidence="2">Uncharacterized protein</fullName>
    </submittedName>
</protein>
<dbReference type="AlphaFoldDB" id="A0A1V6N227"/>
<evidence type="ECO:0000256" key="1">
    <source>
        <dbReference type="SAM" id="MobiDB-lite"/>
    </source>
</evidence>
<dbReference type="OrthoDB" id="379789at2157"/>
<gene>
    <name evidence="2" type="ORF">MBBAR_10c00560</name>
</gene>
<feature type="region of interest" description="Disordered" evidence="1">
    <location>
        <begin position="143"/>
        <end position="172"/>
    </location>
</feature>
<reference evidence="2 3" key="1">
    <citation type="submission" date="2014-12" db="EMBL/GenBank/DDBJ databases">
        <title>Genome sequence of Methanobrevibacter arboriphilicus DH1, DSM1125.</title>
        <authorList>
            <person name="Poehlein A."/>
            <person name="Thauer R.K."/>
            <person name="Seedorf H."/>
            <person name="Daniel R."/>
        </authorList>
    </citation>
    <scope>NUCLEOTIDE SEQUENCE [LARGE SCALE GENOMIC DNA]</scope>
    <source>
        <strain evidence="2 3">DH1</strain>
    </source>
</reference>
<organism evidence="2 3">
    <name type="scientific">Methanobrevibacter arboriphilus JCM 13429 = DSM 1125</name>
    <dbReference type="NCBI Taxonomy" id="1300164"/>
    <lineage>
        <taxon>Archaea</taxon>
        <taxon>Methanobacteriati</taxon>
        <taxon>Methanobacteriota</taxon>
        <taxon>Methanomada group</taxon>
        <taxon>Methanobacteria</taxon>
        <taxon>Methanobacteriales</taxon>
        <taxon>Methanobacteriaceae</taxon>
        <taxon>Methanobrevibacter</taxon>
    </lineage>
</organism>
<comment type="caution">
    <text evidence="2">The sequence shown here is derived from an EMBL/GenBank/DDBJ whole genome shotgun (WGS) entry which is preliminary data.</text>
</comment>